<dbReference type="RefSeq" id="WP_158630674.1">
    <property type="nucleotide sequence ID" value="NZ_BMCK01000006.1"/>
</dbReference>
<dbReference type="EMBL" id="BMCK01000006">
    <property type="protein sequence ID" value="GGD30616.1"/>
    <property type="molecule type" value="Genomic_DNA"/>
</dbReference>
<dbReference type="SFLD" id="SFLDG01212">
    <property type="entry name" value="Phytoene_synthase_like"/>
    <property type="match status" value="1"/>
</dbReference>
<dbReference type="SFLD" id="SFLDG01018">
    <property type="entry name" value="Squalene/Phytoene_Synthase_Lik"/>
    <property type="match status" value="1"/>
</dbReference>
<comment type="pathway">
    <text evidence="1">Carotenoid biosynthesis; phytoene biosynthesis.</text>
</comment>
<protein>
    <submittedName>
        <fullName evidence="3">Phytoene synthase</fullName>
    </submittedName>
</protein>
<reference evidence="4" key="1">
    <citation type="journal article" date="2019" name="Int. J. Syst. Evol. Microbiol.">
        <title>The Global Catalogue of Microorganisms (GCM) 10K type strain sequencing project: providing services to taxonomists for standard genome sequencing and annotation.</title>
        <authorList>
            <consortium name="The Broad Institute Genomics Platform"/>
            <consortium name="The Broad Institute Genome Sequencing Center for Infectious Disease"/>
            <person name="Wu L."/>
            <person name="Ma J."/>
        </authorList>
    </citation>
    <scope>NUCLEOTIDE SEQUENCE [LARGE SCALE GENOMIC DNA]</scope>
    <source>
        <strain evidence="4">CCM 7403</strain>
    </source>
</reference>
<evidence type="ECO:0000256" key="1">
    <source>
        <dbReference type="ARBA" id="ARBA00004684"/>
    </source>
</evidence>
<evidence type="ECO:0000313" key="3">
    <source>
        <dbReference type="EMBL" id="GGD30616.1"/>
    </source>
</evidence>
<dbReference type="Proteomes" id="UP000630594">
    <property type="component" value="Unassembled WGS sequence"/>
</dbReference>
<dbReference type="SUPFAM" id="SSF48576">
    <property type="entry name" value="Terpenoid synthases"/>
    <property type="match status" value="1"/>
</dbReference>
<gene>
    <name evidence="3" type="ORF">GCM10007231_32630</name>
</gene>
<dbReference type="Gene3D" id="1.10.600.10">
    <property type="entry name" value="Farnesyl Diphosphate Synthase"/>
    <property type="match status" value="1"/>
</dbReference>
<sequence length="299" mass="32804">MRLREKAARPARGAQPLPYELYDEVAEAAADMVIRRYSTSFGLASRLLAPSVRTHVRNVYALVRVADEVVDAPRPDGDVAGRAALLTELHAEVLRALETGHSANLVVHAFARTARTCGIDAELIDPFFASMRMDLERVEHDEASFAAYVHGSAEVIGLMCLKAFLLETPDAELQYHRLREGALRLGAAFQKINFLRDLAADHDDLGRSYFPGLDVDHFDDATRDRLLDDIDADLAVAAAAIPHLPASSRRAVRAAHVLFGELALRLRRTPPAAIRTQRVRVPSPRKAQLVALVLARGAA</sequence>
<accession>A0ABQ1QLV9</accession>
<name>A0ABQ1QLV9_9ACTN</name>
<dbReference type="PROSITE" id="PS01045">
    <property type="entry name" value="SQUALEN_PHYTOEN_SYN_2"/>
    <property type="match status" value="1"/>
</dbReference>
<keyword evidence="4" id="KW-1185">Reference proteome</keyword>
<evidence type="ECO:0000313" key="4">
    <source>
        <dbReference type="Proteomes" id="UP000630594"/>
    </source>
</evidence>
<evidence type="ECO:0000256" key="2">
    <source>
        <dbReference type="ARBA" id="ARBA00022679"/>
    </source>
</evidence>
<keyword evidence="2" id="KW-0808">Transferase</keyword>
<dbReference type="InterPro" id="IPR008949">
    <property type="entry name" value="Isoprenoid_synthase_dom_sf"/>
</dbReference>
<proteinExistence type="predicted"/>
<dbReference type="InterPro" id="IPR044843">
    <property type="entry name" value="Trans_IPPS_bact-type"/>
</dbReference>
<comment type="caution">
    <text evidence="3">The sequence shown here is derived from an EMBL/GenBank/DDBJ whole genome shotgun (WGS) entry which is preliminary data.</text>
</comment>
<dbReference type="InterPro" id="IPR002060">
    <property type="entry name" value="Squ/phyt_synthse"/>
</dbReference>
<dbReference type="InterPro" id="IPR019845">
    <property type="entry name" value="Squalene/phytoene_synthase_CS"/>
</dbReference>
<dbReference type="Pfam" id="PF00494">
    <property type="entry name" value="SQS_PSY"/>
    <property type="match status" value="1"/>
</dbReference>
<organism evidence="3 4">
    <name type="scientific">Nocardioides daphniae</name>
    <dbReference type="NCBI Taxonomy" id="402297"/>
    <lineage>
        <taxon>Bacteria</taxon>
        <taxon>Bacillati</taxon>
        <taxon>Actinomycetota</taxon>
        <taxon>Actinomycetes</taxon>
        <taxon>Propionibacteriales</taxon>
        <taxon>Nocardioidaceae</taxon>
        <taxon>Nocardioides</taxon>
    </lineage>
</organism>
<dbReference type="PANTHER" id="PTHR31480">
    <property type="entry name" value="BIFUNCTIONAL LYCOPENE CYCLASE/PHYTOENE SYNTHASE"/>
    <property type="match status" value="1"/>
</dbReference>
<dbReference type="SFLD" id="SFLDS00005">
    <property type="entry name" value="Isoprenoid_Synthase_Type_I"/>
    <property type="match status" value="1"/>
</dbReference>